<dbReference type="Pfam" id="PF03466">
    <property type="entry name" value="LysR_substrate"/>
    <property type="match status" value="1"/>
</dbReference>
<evidence type="ECO:0000256" key="2">
    <source>
        <dbReference type="ARBA" id="ARBA00023015"/>
    </source>
</evidence>
<dbReference type="RefSeq" id="WP_144309267.1">
    <property type="nucleotide sequence ID" value="NZ_VMNK01000006.1"/>
</dbReference>
<dbReference type="PANTHER" id="PTHR30537:SF1">
    <property type="entry name" value="HTH-TYPE TRANSCRIPTIONAL REGULATOR PGRR"/>
    <property type="match status" value="1"/>
</dbReference>
<dbReference type="InterPro" id="IPR036388">
    <property type="entry name" value="WH-like_DNA-bd_sf"/>
</dbReference>
<dbReference type="InterPro" id="IPR036390">
    <property type="entry name" value="WH_DNA-bd_sf"/>
</dbReference>
<sequence length="299" mass="32247">MKRSDYGELAAFASVARQRSFRRAADEMGVSASALSHAVRGLEERLGVRLLNRSTRSVMPTEAGARLLDRLDPALSDIALALDELNAFRDTPRGSLRLTVPRIAMHAVLLPILSAFRVRYPEVAVEVVADDGLVDIVAEGFDAGIRFGERLAADRVALPIGLPQRFTAVASPSYLATHPAPRTPEDVLAHACIGQRFPSGVVYRWEFERAGVSRAVEVKAALIVNDHAMALNAAQAGLGLAYGLASLVADAIDAGTLVPVLADWMPPAEHFYLYTSSRRQMPAPLRAFIDLARELSQGG</sequence>
<dbReference type="Gene3D" id="3.40.190.290">
    <property type="match status" value="1"/>
</dbReference>
<feature type="domain" description="HTH lysR-type" evidence="5">
    <location>
        <begin position="1"/>
        <end position="61"/>
    </location>
</feature>
<evidence type="ECO:0000256" key="1">
    <source>
        <dbReference type="ARBA" id="ARBA00009437"/>
    </source>
</evidence>
<dbReference type="PANTHER" id="PTHR30537">
    <property type="entry name" value="HTH-TYPE TRANSCRIPTIONAL REGULATOR"/>
    <property type="match status" value="1"/>
</dbReference>
<protein>
    <submittedName>
        <fullName evidence="6">LysR family transcriptional regulator</fullName>
    </submittedName>
</protein>
<comment type="similarity">
    <text evidence="1">Belongs to the LysR transcriptional regulatory family.</text>
</comment>
<dbReference type="Gene3D" id="1.10.10.10">
    <property type="entry name" value="Winged helix-like DNA-binding domain superfamily/Winged helix DNA-binding domain"/>
    <property type="match status" value="1"/>
</dbReference>
<name>A0A557QY40_9RHOO</name>
<dbReference type="CDD" id="cd08474">
    <property type="entry name" value="PBP2_CrgA_like_5"/>
    <property type="match status" value="1"/>
</dbReference>
<dbReference type="EMBL" id="VMNK01000006">
    <property type="protein sequence ID" value="TVO57817.1"/>
    <property type="molecule type" value="Genomic_DNA"/>
</dbReference>
<gene>
    <name evidence="6" type="ORF">FHP91_09140</name>
</gene>
<dbReference type="InterPro" id="IPR000847">
    <property type="entry name" value="LysR_HTH_N"/>
</dbReference>
<dbReference type="FunFam" id="1.10.10.10:FF:000001">
    <property type="entry name" value="LysR family transcriptional regulator"/>
    <property type="match status" value="1"/>
</dbReference>
<comment type="caution">
    <text evidence="6">The sequence shown here is derived from an EMBL/GenBank/DDBJ whole genome shotgun (WGS) entry which is preliminary data.</text>
</comment>
<keyword evidence="2" id="KW-0805">Transcription regulation</keyword>
<evidence type="ECO:0000256" key="4">
    <source>
        <dbReference type="ARBA" id="ARBA00023163"/>
    </source>
</evidence>
<dbReference type="InterPro" id="IPR005119">
    <property type="entry name" value="LysR_subst-bd"/>
</dbReference>
<evidence type="ECO:0000313" key="6">
    <source>
        <dbReference type="EMBL" id="TVO57817.1"/>
    </source>
</evidence>
<evidence type="ECO:0000259" key="5">
    <source>
        <dbReference type="PROSITE" id="PS50931"/>
    </source>
</evidence>
<evidence type="ECO:0000313" key="7">
    <source>
        <dbReference type="Proteomes" id="UP000319502"/>
    </source>
</evidence>
<accession>A0A557QY40</accession>
<reference evidence="6 7" key="1">
    <citation type="submission" date="2019-07" db="EMBL/GenBank/DDBJ databases">
        <title>The pathways for chlorine oxyanion respiration interact through the shared metabolite chlorate.</title>
        <authorList>
            <person name="Barnum T.P."/>
            <person name="Cheng Y."/>
            <person name="Hill K.A."/>
            <person name="Lucas L.N."/>
            <person name="Carlson H.K."/>
            <person name="Coates J.D."/>
        </authorList>
    </citation>
    <scope>NUCLEOTIDE SEQUENCE [LARGE SCALE GENOMIC DNA]</scope>
    <source>
        <strain evidence="6 7">SFB-3</strain>
    </source>
</reference>
<dbReference type="SUPFAM" id="SSF53850">
    <property type="entry name" value="Periplasmic binding protein-like II"/>
    <property type="match status" value="1"/>
</dbReference>
<dbReference type="SUPFAM" id="SSF46785">
    <property type="entry name" value="Winged helix' DNA-binding domain"/>
    <property type="match status" value="1"/>
</dbReference>
<dbReference type="PROSITE" id="PS50931">
    <property type="entry name" value="HTH_LYSR"/>
    <property type="match status" value="1"/>
</dbReference>
<dbReference type="AlphaFoldDB" id="A0A557QY40"/>
<dbReference type="GO" id="GO:0003700">
    <property type="term" value="F:DNA-binding transcription factor activity"/>
    <property type="evidence" value="ECO:0007669"/>
    <property type="project" value="InterPro"/>
</dbReference>
<keyword evidence="4" id="KW-0804">Transcription</keyword>
<dbReference type="Proteomes" id="UP000319502">
    <property type="component" value="Unassembled WGS sequence"/>
</dbReference>
<keyword evidence="7" id="KW-1185">Reference proteome</keyword>
<evidence type="ECO:0000256" key="3">
    <source>
        <dbReference type="ARBA" id="ARBA00023125"/>
    </source>
</evidence>
<dbReference type="InterPro" id="IPR058163">
    <property type="entry name" value="LysR-type_TF_proteobact-type"/>
</dbReference>
<dbReference type="GO" id="GO:0006351">
    <property type="term" value="P:DNA-templated transcription"/>
    <property type="evidence" value="ECO:0007669"/>
    <property type="project" value="TreeGrafter"/>
</dbReference>
<keyword evidence="3" id="KW-0238">DNA-binding</keyword>
<proteinExistence type="inferred from homology"/>
<dbReference type="OrthoDB" id="9813056at2"/>
<dbReference type="Pfam" id="PF00126">
    <property type="entry name" value="HTH_1"/>
    <property type="match status" value="1"/>
</dbReference>
<organism evidence="6 7">
    <name type="scientific">Denitromonas halophila</name>
    <dbReference type="NCBI Taxonomy" id="1629404"/>
    <lineage>
        <taxon>Bacteria</taxon>
        <taxon>Pseudomonadati</taxon>
        <taxon>Pseudomonadota</taxon>
        <taxon>Betaproteobacteria</taxon>
        <taxon>Rhodocyclales</taxon>
        <taxon>Zoogloeaceae</taxon>
        <taxon>Denitromonas</taxon>
    </lineage>
</organism>
<dbReference type="GO" id="GO:0043565">
    <property type="term" value="F:sequence-specific DNA binding"/>
    <property type="evidence" value="ECO:0007669"/>
    <property type="project" value="TreeGrafter"/>
</dbReference>